<dbReference type="RefSeq" id="XP_009541392.1">
    <property type="nucleotide sequence ID" value="XM_009543097.1"/>
</dbReference>
<comment type="catalytic activity">
    <reaction evidence="1">
        <text>[E2 ubiquitin-conjugating enzyme]-S-ubiquitinyl-L-cysteine + [acceptor protein]-L-lysine = [E2 ubiquitin-conjugating enzyme]-L-cysteine + [acceptor protein]-N(6)-ubiquitinyl-L-lysine.</text>
        <dbReference type="EC" id="2.3.2.31"/>
    </reaction>
</comment>
<dbReference type="HOGENOM" id="CLU_021364_2_2_1"/>
<dbReference type="eggNOG" id="KOG1814">
    <property type="taxonomic scope" value="Eukaryota"/>
</dbReference>
<keyword evidence="19" id="KW-1185">Reference proteome</keyword>
<evidence type="ECO:0000256" key="5">
    <source>
        <dbReference type="ARBA" id="ARBA00022679"/>
    </source>
</evidence>
<dbReference type="PANTHER" id="PTHR11685">
    <property type="entry name" value="RBR FAMILY RING FINGER AND IBR DOMAIN-CONTAINING"/>
    <property type="match status" value="1"/>
</dbReference>
<dbReference type="InParanoid" id="W4KNT2"/>
<evidence type="ECO:0000256" key="8">
    <source>
        <dbReference type="ARBA" id="ARBA00022737"/>
    </source>
</evidence>
<dbReference type="Pfam" id="PF00097">
    <property type="entry name" value="zf-C3HC4"/>
    <property type="match status" value="1"/>
</dbReference>
<evidence type="ECO:0000259" key="17">
    <source>
        <dbReference type="PROSITE" id="PS51873"/>
    </source>
</evidence>
<keyword evidence="5" id="KW-0808">Transferase</keyword>
<dbReference type="KEGG" id="hir:HETIRDRAFT_378542"/>
<dbReference type="CDD" id="cd23134">
    <property type="entry name" value="RING-HC_ITT1-like"/>
    <property type="match status" value="1"/>
</dbReference>
<keyword evidence="6" id="KW-0812">Transmembrane</keyword>
<dbReference type="EC" id="2.3.2.31" evidence="4"/>
<reference evidence="18 19" key="1">
    <citation type="journal article" date="2012" name="New Phytol.">
        <title>Insight into trade-off between wood decay and parasitism from the genome of a fungal forest pathogen.</title>
        <authorList>
            <person name="Olson A."/>
            <person name="Aerts A."/>
            <person name="Asiegbu F."/>
            <person name="Belbahri L."/>
            <person name="Bouzid O."/>
            <person name="Broberg A."/>
            <person name="Canback B."/>
            <person name="Coutinho P.M."/>
            <person name="Cullen D."/>
            <person name="Dalman K."/>
            <person name="Deflorio G."/>
            <person name="van Diepen L.T."/>
            <person name="Dunand C."/>
            <person name="Duplessis S."/>
            <person name="Durling M."/>
            <person name="Gonthier P."/>
            <person name="Grimwood J."/>
            <person name="Fossdal C.G."/>
            <person name="Hansson D."/>
            <person name="Henrissat B."/>
            <person name="Hietala A."/>
            <person name="Himmelstrand K."/>
            <person name="Hoffmeister D."/>
            <person name="Hogberg N."/>
            <person name="James T.Y."/>
            <person name="Karlsson M."/>
            <person name="Kohler A."/>
            <person name="Kues U."/>
            <person name="Lee Y.H."/>
            <person name="Lin Y.C."/>
            <person name="Lind M."/>
            <person name="Lindquist E."/>
            <person name="Lombard V."/>
            <person name="Lucas S."/>
            <person name="Lunden K."/>
            <person name="Morin E."/>
            <person name="Murat C."/>
            <person name="Park J."/>
            <person name="Raffaello T."/>
            <person name="Rouze P."/>
            <person name="Salamov A."/>
            <person name="Schmutz J."/>
            <person name="Solheim H."/>
            <person name="Stahlberg J."/>
            <person name="Velez H."/>
            <person name="de Vries R.P."/>
            <person name="Wiebenga A."/>
            <person name="Woodward S."/>
            <person name="Yakovlev I."/>
            <person name="Garbelotto M."/>
            <person name="Martin F."/>
            <person name="Grigoriev I.V."/>
            <person name="Stenlid J."/>
        </authorList>
    </citation>
    <scope>NUCLEOTIDE SEQUENCE [LARGE SCALE GENOMIC DNA]</scope>
    <source>
        <strain evidence="18 19">TC 32-1</strain>
    </source>
</reference>
<proteinExistence type="inferred from homology"/>
<comment type="similarity">
    <text evidence="14">Belongs to the RBR family. RNF14 subfamily.</text>
</comment>
<dbReference type="InterPro" id="IPR017907">
    <property type="entry name" value="Znf_RING_CS"/>
</dbReference>
<feature type="domain" description="RING-type" evidence="17">
    <location>
        <begin position="176"/>
        <end position="432"/>
    </location>
</feature>
<evidence type="ECO:0000256" key="2">
    <source>
        <dbReference type="ARBA" id="ARBA00004167"/>
    </source>
</evidence>
<dbReference type="InterPro" id="IPR031127">
    <property type="entry name" value="E3_UB_ligase_RBR"/>
</dbReference>
<dbReference type="InterPro" id="IPR013083">
    <property type="entry name" value="Znf_RING/FYVE/PHD"/>
</dbReference>
<dbReference type="Pfam" id="PF05773">
    <property type="entry name" value="RWD"/>
    <property type="match status" value="1"/>
</dbReference>
<dbReference type="PROSITE" id="PS51873">
    <property type="entry name" value="TRIAD"/>
    <property type="match status" value="1"/>
</dbReference>
<dbReference type="Gene3D" id="3.30.40.10">
    <property type="entry name" value="Zinc/RING finger domain, C3HC4 (zinc finger)"/>
    <property type="match status" value="1"/>
</dbReference>
<evidence type="ECO:0000256" key="3">
    <source>
        <dbReference type="ARBA" id="ARBA00004906"/>
    </source>
</evidence>
<dbReference type="GeneID" id="20671928"/>
<evidence type="ECO:0000256" key="11">
    <source>
        <dbReference type="ARBA" id="ARBA00022833"/>
    </source>
</evidence>
<protein>
    <recommendedName>
        <fullName evidence="4">RBR-type E3 ubiquitin transferase</fullName>
        <ecNumber evidence="4">2.3.2.31</ecNumber>
    </recommendedName>
</protein>
<dbReference type="InterPro" id="IPR047548">
    <property type="entry name" value="Rcat_RBR_RNF14"/>
</dbReference>
<dbReference type="STRING" id="747525.W4KNT2"/>
<dbReference type="InterPro" id="IPR018957">
    <property type="entry name" value="Znf_C3HC4_RING-type"/>
</dbReference>
<dbReference type="FunCoup" id="W4KNT2">
    <property type="interactions" value="128"/>
</dbReference>
<dbReference type="CDD" id="cd23820">
    <property type="entry name" value="RWD_RNF14"/>
    <property type="match status" value="1"/>
</dbReference>
<dbReference type="FunFam" id="3.30.40.10:FF:000051">
    <property type="entry name" value="RBR-type E3 ubiquitin transferase"/>
    <property type="match status" value="1"/>
</dbReference>
<dbReference type="GO" id="GO:0005737">
    <property type="term" value="C:cytoplasm"/>
    <property type="evidence" value="ECO:0007669"/>
    <property type="project" value="UniProtKB-ARBA"/>
</dbReference>
<evidence type="ECO:0000313" key="19">
    <source>
        <dbReference type="Proteomes" id="UP000030671"/>
    </source>
</evidence>
<dbReference type="Proteomes" id="UP000030671">
    <property type="component" value="Unassembled WGS sequence"/>
</dbReference>
<keyword evidence="13" id="KW-0472">Membrane</keyword>
<dbReference type="SMART" id="SM00647">
    <property type="entry name" value="IBR"/>
    <property type="match status" value="2"/>
</dbReference>
<keyword evidence="9 15" id="KW-0863">Zinc-finger</keyword>
<gene>
    <name evidence="18" type="ORF">HETIRDRAFT_378542</name>
</gene>
<keyword evidence="7" id="KW-0479">Metal-binding</keyword>
<dbReference type="Pfam" id="PF22191">
    <property type="entry name" value="IBR_1"/>
    <property type="match status" value="1"/>
</dbReference>
<evidence type="ECO:0000259" key="16">
    <source>
        <dbReference type="PROSITE" id="PS50089"/>
    </source>
</evidence>
<dbReference type="InterPro" id="IPR006575">
    <property type="entry name" value="RWD_dom"/>
</dbReference>
<name>W4KNT2_HETIT</name>
<sequence>MLQEEEWQVLESIYPDCLSSNLPDRVKKLEIPVEFGDARTVSVVGDGSLVSAELLQDTPIHRLDPISISIASLPPVLLYLVLPPTYPLLDPPQIVSLHVTWLPHTAHFQDKLLEMWEPGDGTLYNWIEWIRTAEFLNYFSFIDGQTIRILHEAPHLLAPLLTSHDANSKSSQFAQNSYTCSICLTSHKGAKCLMLVCGHVFCRPCLEDYWKLFIKEGDVARVGCPDPACVKQGRESHEEEVRRVVSEDEASRWRWLREKRVLDQDPTIVHCPMALCQAAVPKPNNADEQSSGWERLRTCQSCDYSFCAFCKRTWHGPLTDCPIPIAENFVLEYMSLADGSPSRAVLEQRYGKANITRLVAKYKEDQANREWLESSTMACPGCQIKVEKSIGCNHMTCAKCKQHFCYRCGAKLNANNPYEHFSTPGRRCYSKLFDYQSVDDEWQPMEGFDAAGI</sequence>
<dbReference type="GO" id="GO:0031090">
    <property type="term" value="C:organelle membrane"/>
    <property type="evidence" value="ECO:0007669"/>
    <property type="project" value="UniProtKB-ARBA"/>
</dbReference>
<dbReference type="SUPFAM" id="SSF54495">
    <property type="entry name" value="UBC-like"/>
    <property type="match status" value="1"/>
</dbReference>
<dbReference type="OrthoDB" id="1431934at2759"/>
<dbReference type="Pfam" id="PF01485">
    <property type="entry name" value="IBR"/>
    <property type="match status" value="1"/>
</dbReference>
<evidence type="ECO:0000256" key="9">
    <source>
        <dbReference type="ARBA" id="ARBA00022771"/>
    </source>
</evidence>
<evidence type="ECO:0000256" key="7">
    <source>
        <dbReference type="ARBA" id="ARBA00022723"/>
    </source>
</evidence>
<evidence type="ECO:0000256" key="10">
    <source>
        <dbReference type="ARBA" id="ARBA00022786"/>
    </source>
</evidence>
<feature type="domain" description="RING-type" evidence="16">
    <location>
        <begin position="180"/>
        <end position="225"/>
    </location>
</feature>
<evidence type="ECO:0000256" key="15">
    <source>
        <dbReference type="PROSITE-ProRule" id="PRU00175"/>
    </source>
</evidence>
<dbReference type="SUPFAM" id="SSF57850">
    <property type="entry name" value="RING/U-box"/>
    <property type="match status" value="3"/>
</dbReference>
<dbReference type="PROSITE" id="PS50089">
    <property type="entry name" value="ZF_RING_2"/>
    <property type="match status" value="1"/>
</dbReference>
<keyword evidence="10" id="KW-0833">Ubl conjugation pathway</keyword>
<dbReference type="InterPro" id="IPR016135">
    <property type="entry name" value="UBQ-conjugating_enzyme/RWD"/>
</dbReference>
<dbReference type="CDD" id="cd20354">
    <property type="entry name" value="Rcat_RBR_RNF14"/>
    <property type="match status" value="1"/>
</dbReference>
<dbReference type="GO" id="GO:0008270">
    <property type="term" value="F:zinc ion binding"/>
    <property type="evidence" value="ECO:0007669"/>
    <property type="project" value="UniProtKB-KW"/>
</dbReference>
<evidence type="ECO:0000256" key="14">
    <source>
        <dbReference type="ARBA" id="ARBA00044508"/>
    </source>
</evidence>
<keyword evidence="12" id="KW-1133">Transmembrane helix</keyword>
<dbReference type="GO" id="GO:0016567">
    <property type="term" value="P:protein ubiquitination"/>
    <property type="evidence" value="ECO:0007669"/>
    <property type="project" value="InterPro"/>
</dbReference>
<evidence type="ECO:0000313" key="18">
    <source>
        <dbReference type="EMBL" id="ETW87498.1"/>
    </source>
</evidence>
<organism evidence="18 19">
    <name type="scientific">Heterobasidion irregulare (strain TC 32-1)</name>
    <dbReference type="NCBI Taxonomy" id="747525"/>
    <lineage>
        <taxon>Eukaryota</taxon>
        <taxon>Fungi</taxon>
        <taxon>Dikarya</taxon>
        <taxon>Basidiomycota</taxon>
        <taxon>Agaricomycotina</taxon>
        <taxon>Agaricomycetes</taxon>
        <taxon>Russulales</taxon>
        <taxon>Bondarzewiaceae</taxon>
        <taxon>Heterobasidion</taxon>
        <taxon>Heterobasidion annosum species complex</taxon>
    </lineage>
</organism>
<dbReference type="AlphaFoldDB" id="W4KNT2"/>
<dbReference type="PROSITE" id="PS00518">
    <property type="entry name" value="ZF_RING_1"/>
    <property type="match status" value="1"/>
</dbReference>
<comment type="pathway">
    <text evidence="3">Protein modification; protein ubiquitination.</text>
</comment>
<dbReference type="Gene3D" id="3.10.110.10">
    <property type="entry name" value="Ubiquitin Conjugating Enzyme"/>
    <property type="match status" value="1"/>
</dbReference>
<dbReference type="SMART" id="SM00184">
    <property type="entry name" value="RING"/>
    <property type="match status" value="2"/>
</dbReference>
<dbReference type="InterPro" id="IPR044066">
    <property type="entry name" value="TRIAD_supradom"/>
</dbReference>
<dbReference type="InterPro" id="IPR001841">
    <property type="entry name" value="Znf_RING"/>
</dbReference>
<accession>W4KNT2</accession>
<evidence type="ECO:0000256" key="13">
    <source>
        <dbReference type="ARBA" id="ARBA00023136"/>
    </source>
</evidence>
<dbReference type="CDD" id="cd20341">
    <property type="entry name" value="BRcat_RBR_RNF14"/>
    <property type="match status" value="1"/>
</dbReference>
<evidence type="ECO:0000256" key="12">
    <source>
        <dbReference type="ARBA" id="ARBA00022989"/>
    </source>
</evidence>
<evidence type="ECO:0000256" key="1">
    <source>
        <dbReference type="ARBA" id="ARBA00001798"/>
    </source>
</evidence>
<dbReference type="Gene3D" id="1.20.120.1750">
    <property type="match status" value="1"/>
</dbReference>
<dbReference type="InterPro" id="IPR002867">
    <property type="entry name" value="IBR_dom"/>
</dbReference>
<keyword evidence="11" id="KW-0862">Zinc</keyword>
<dbReference type="GO" id="GO:0061630">
    <property type="term" value="F:ubiquitin protein ligase activity"/>
    <property type="evidence" value="ECO:0007669"/>
    <property type="project" value="UniProtKB-EC"/>
</dbReference>
<comment type="subcellular location">
    <subcellularLocation>
        <location evidence="2">Membrane</location>
        <topology evidence="2">Single-pass membrane protein</topology>
    </subcellularLocation>
</comment>
<evidence type="ECO:0000256" key="6">
    <source>
        <dbReference type="ARBA" id="ARBA00022692"/>
    </source>
</evidence>
<dbReference type="EMBL" id="KI925454">
    <property type="protein sequence ID" value="ETW87498.1"/>
    <property type="molecule type" value="Genomic_DNA"/>
</dbReference>
<evidence type="ECO:0000256" key="4">
    <source>
        <dbReference type="ARBA" id="ARBA00012251"/>
    </source>
</evidence>
<keyword evidence="8" id="KW-0677">Repeat</keyword>